<feature type="compositionally biased region" description="Low complexity" evidence="9">
    <location>
        <begin position="40"/>
        <end position="54"/>
    </location>
</feature>
<evidence type="ECO:0000256" key="9">
    <source>
        <dbReference type="SAM" id="MobiDB-lite"/>
    </source>
</evidence>
<organism evidence="11 12">
    <name type="scientific">Geranomyces variabilis</name>
    <dbReference type="NCBI Taxonomy" id="109894"/>
    <lineage>
        <taxon>Eukaryota</taxon>
        <taxon>Fungi</taxon>
        <taxon>Fungi incertae sedis</taxon>
        <taxon>Chytridiomycota</taxon>
        <taxon>Chytridiomycota incertae sedis</taxon>
        <taxon>Chytridiomycetes</taxon>
        <taxon>Spizellomycetales</taxon>
        <taxon>Powellomycetaceae</taxon>
        <taxon>Geranomyces</taxon>
    </lineage>
</organism>
<evidence type="ECO:0000313" key="12">
    <source>
        <dbReference type="Proteomes" id="UP001212152"/>
    </source>
</evidence>
<evidence type="ECO:0000313" key="11">
    <source>
        <dbReference type="EMBL" id="KAJ3180454.1"/>
    </source>
</evidence>
<proteinExistence type="predicted"/>
<evidence type="ECO:0000256" key="7">
    <source>
        <dbReference type="PROSITE-ProRule" id="PRU00810"/>
    </source>
</evidence>
<dbReference type="GO" id="GO:0000122">
    <property type="term" value="P:negative regulation of transcription by RNA polymerase II"/>
    <property type="evidence" value="ECO:0007669"/>
    <property type="project" value="TreeGrafter"/>
</dbReference>
<dbReference type="SUPFAM" id="SSF47762">
    <property type="entry name" value="PAH2 domain"/>
    <property type="match status" value="3"/>
</dbReference>
<dbReference type="Pfam" id="PF08295">
    <property type="entry name" value="Sin3_corepress"/>
    <property type="match status" value="1"/>
</dbReference>
<keyword evidence="12" id="KW-1185">Reference proteome</keyword>
<dbReference type="InterPro" id="IPR039774">
    <property type="entry name" value="Sin3-like"/>
</dbReference>
<dbReference type="Proteomes" id="UP001212152">
    <property type="component" value="Unassembled WGS sequence"/>
</dbReference>
<evidence type="ECO:0000256" key="4">
    <source>
        <dbReference type="ARBA" id="ARBA00023015"/>
    </source>
</evidence>
<gene>
    <name evidence="11" type="primary">SIN3</name>
    <name evidence="11" type="ORF">HDU87_001963</name>
</gene>
<feature type="region of interest" description="Disordered" evidence="9">
    <location>
        <begin position="67"/>
        <end position="98"/>
    </location>
</feature>
<feature type="compositionally biased region" description="Gly residues" evidence="9">
    <location>
        <begin position="1437"/>
        <end position="1459"/>
    </location>
</feature>
<dbReference type="FunFam" id="1.20.1160.11:FF:000002">
    <property type="entry name" value="Paired amphipathic helix protein SIN3"/>
    <property type="match status" value="1"/>
</dbReference>
<reference evidence="11" key="1">
    <citation type="submission" date="2020-05" db="EMBL/GenBank/DDBJ databases">
        <title>Phylogenomic resolution of chytrid fungi.</title>
        <authorList>
            <person name="Stajich J.E."/>
            <person name="Amses K."/>
            <person name="Simmons R."/>
            <person name="Seto K."/>
            <person name="Myers J."/>
            <person name="Bonds A."/>
            <person name="Quandt C.A."/>
            <person name="Barry K."/>
            <person name="Liu P."/>
            <person name="Grigoriev I."/>
            <person name="Longcore J.E."/>
            <person name="James T.Y."/>
        </authorList>
    </citation>
    <scope>NUCLEOTIDE SEQUENCE</scope>
    <source>
        <strain evidence="11">JEL0379</strain>
    </source>
</reference>
<dbReference type="FunFam" id="1.20.1160.11:FF:000003">
    <property type="entry name" value="Paired amphipathic helix SIN3-like protein"/>
    <property type="match status" value="1"/>
</dbReference>
<feature type="region of interest" description="Disordered" evidence="9">
    <location>
        <begin position="111"/>
        <end position="153"/>
    </location>
</feature>
<feature type="region of interest" description="Disordered" evidence="9">
    <location>
        <begin position="345"/>
        <end position="370"/>
    </location>
</feature>
<feature type="region of interest" description="Disordered" evidence="9">
    <location>
        <begin position="1386"/>
        <end position="1475"/>
    </location>
</feature>
<feature type="region of interest" description="Disordered" evidence="9">
    <location>
        <begin position="1503"/>
        <end position="1531"/>
    </location>
</feature>
<name>A0AAD5TP50_9FUNG</name>
<protein>
    <submittedName>
        <fullName evidence="11">Transcriptional regulatory protein sin3</fullName>
    </submittedName>
</protein>
<evidence type="ECO:0000256" key="1">
    <source>
        <dbReference type="ARBA" id="ARBA00004123"/>
    </source>
</evidence>
<dbReference type="PROSITE" id="PS51477">
    <property type="entry name" value="PAH"/>
    <property type="match status" value="3"/>
</dbReference>
<dbReference type="FunFam" id="1.20.1160.11:FF:000001">
    <property type="entry name" value="Paired amphipathic helix protein Sin3"/>
    <property type="match status" value="1"/>
</dbReference>
<dbReference type="Gene3D" id="1.20.1160.11">
    <property type="entry name" value="Paired amphipathic helix"/>
    <property type="match status" value="3"/>
</dbReference>
<comment type="caution">
    <text evidence="11">The sequence shown here is derived from an EMBL/GenBank/DDBJ whole genome shotgun (WGS) entry which is preliminary data.</text>
</comment>
<feature type="domain" description="Histone deacetylase interacting" evidence="10">
    <location>
        <begin position="616"/>
        <end position="716"/>
    </location>
</feature>
<accession>A0AAD5TP50</accession>
<feature type="compositionally biased region" description="Basic and acidic residues" evidence="9">
    <location>
        <begin position="361"/>
        <end position="370"/>
    </location>
</feature>
<dbReference type="InterPro" id="IPR013194">
    <property type="entry name" value="HDAC_interact_dom"/>
</dbReference>
<sequence>MSNTGDQHHWPPPQHATSGHGGIPPPTASQGSQMSTIHMPAPAQQHQQQTSQPPLGTVLASLQQSDLPPQGQAMQSHPYQFGAGSGHPPLSPATASSPYGQVLSLADRMSTGHDLGAVPSGPPPPPPPPPLATSALGQSAVAPGSASSLGPELTSAESQVIGASQGYRPLNVKDALSYLDQVKIRFNDQPEVYNRFLDIMKDFKSQALDTPGVIRRVSNLFREHPELISGFNTFLPPGYKIEPGINGEVKVTTPRDAPPYHDSTSGLQSLGEGATSVSNGTAILGNSATPLPNYFGSSGSPYGAAMPGNLPISSLPSHASAGNAAGVSQPYNAAIASASNIISSMQSHGSGGSQPLGGRKGSTDGDTRRAPVEFNHAINYVNKIKNRFSSEPETYKQFLEILQTYQKEQKPIQEVYAQVQVLFKGAPDLLDEFKQFLPDNSNNGQNQGPLSAFGRAGGLPVLSTINGMAVPQVQPAGNQKSAPPTSANANKKNQKRPAASSAGGSSGPPPAQIPVPPPKKRARMGRSEKPGTIEELEFFDKCKKIINNKTTYNEFLKILNLFSQEIIEAKVLVERVEPFLSRAPDLFEWFKRFVKYEDDEVIYNIPAERPEINVNTLRRLGHSYRQLPAEIPRPKCSGRDALCNEVLNDEWISHPVYVSETGFVSHKKTQFEEALHKCEEERYEFDMNIESNLHAIGLLKPIAVQISNMSAEEKNRLKFPHGLGGPGTSKTIYQRVIKKVYDKERGAEILDALHHSPAVAVPVVLKRLIQKDEEWKRAQRDWNKVWREIDTKNYYKALDHQGIHFKATDKKIMSAKSLIQEIEAIHAERRDGFSGRPNRYQFDFSFKDQEVFKDVRALLRVQAQSSPELDKKVIRLLSTFTKRLFHLGNEDADSEEEEGSDMDGDDDDSAGPERVRAGGKGGRNSLRRDVLTRQTTGVTNGGGGTRTESGEAVLLDTDEEQDRDSIADPRDETDAAPSGDEDLDLMDLDAADDSHDNSEAGGEPRGTYVMYANNLFYVFLRQYQLLYSRLMKMKELSSKIAHDPPKTGSKSHIAKELGLQNDSLATYAKLDRYTELLQACASFLSGDTEASEFEEKARTMFGTSAYLVFTVDKLCQAIIKQAQSAVADSKSMSLLEMYYKDRVKRFTSARQEAMYRINTETVVQDDNIYRLEYFVDEKVLTVQLLSKEENMSDGSVSREDRWTLYVDHFVQLNATENLRASRREPFLKRNLPASAPDQPPHDVEAHSGLELKVCVNTYKMFFVDHTEDYFVRRRRRGAAAEKEEEEEEEEEEEFANDEYGAAEAAARKRWQQFSAWVESERGGWKRGVSASEQQRLAASFEKWMKGGDGGDGGASKDDTAAAAAAGSRVVIISPLIKRTVDGVTRWESEGAQSQSRNVAGFSPAPPTMTTTTTISGSSSSSSTLPPATTSAGPRVGSLGGSGGSSSSSAGGGGGGGGGSAAAVPRRQPLETAQDMEGVELVLPQIDGTANVLGDLGDTLGELATPAFPSTTTTATTATTATGERWRDAAEQ</sequence>
<keyword evidence="4" id="KW-0805">Transcription regulation</keyword>
<feature type="compositionally biased region" description="Acidic residues" evidence="9">
    <location>
        <begin position="890"/>
        <end position="910"/>
    </location>
</feature>
<dbReference type="EMBL" id="JADGJQ010000016">
    <property type="protein sequence ID" value="KAJ3180454.1"/>
    <property type="molecule type" value="Genomic_DNA"/>
</dbReference>
<feature type="compositionally biased region" description="Polar residues" evidence="9">
    <location>
        <begin position="475"/>
        <end position="491"/>
    </location>
</feature>
<evidence type="ECO:0000256" key="3">
    <source>
        <dbReference type="ARBA" id="ARBA00022737"/>
    </source>
</evidence>
<keyword evidence="3" id="KW-0677">Repeat</keyword>
<keyword evidence="2" id="KW-0678">Repressor</keyword>
<keyword evidence="5" id="KW-0804">Transcription</keyword>
<feature type="coiled-coil region" evidence="8">
    <location>
        <begin position="1272"/>
        <end position="1305"/>
    </location>
</feature>
<feature type="compositionally biased region" description="Pro residues" evidence="9">
    <location>
        <begin position="507"/>
        <end position="517"/>
    </location>
</feature>
<dbReference type="Pfam" id="PF02671">
    <property type="entry name" value="PAH"/>
    <property type="match status" value="3"/>
</dbReference>
<dbReference type="InterPro" id="IPR036600">
    <property type="entry name" value="PAH_sf"/>
</dbReference>
<dbReference type="PANTHER" id="PTHR12346:SF0">
    <property type="entry name" value="SIN3A, ISOFORM G"/>
    <property type="match status" value="1"/>
</dbReference>
<feature type="region of interest" description="Disordered" evidence="9">
    <location>
        <begin position="1"/>
        <end position="55"/>
    </location>
</feature>
<feature type="region of interest" description="Disordered" evidence="9">
    <location>
        <begin position="888"/>
        <end position="985"/>
    </location>
</feature>
<keyword evidence="8" id="KW-0175">Coiled coil</keyword>
<feature type="region of interest" description="Disordered" evidence="9">
    <location>
        <begin position="254"/>
        <end position="273"/>
    </location>
</feature>
<dbReference type="Pfam" id="PF16879">
    <property type="entry name" value="Sin3a_C"/>
    <property type="match status" value="1"/>
</dbReference>
<feature type="compositionally biased region" description="Low complexity" evidence="9">
    <location>
        <begin position="1510"/>
        <end position="1521"/>
    </location>
</feature>
<evidence type="ECO:0000256" key="6">
    <source>
        <dbReference type="ARBA" id="ARBA00023242"/>
    </source>
</evidence>
<dbReference type="SMART" id="SM00761">
    <property type="entry name" value="HDAC_interact"/>
    <property type="match status" value="1"/>
</dbReference>
<feature type="compositionally biased region" description="Polar residues" evidence="9">
    <location>
        <begin position="67"/>
        <end position="78"/>
    </location>
</feature>
<feature type="compositionally biased region" description="Basic and acidic residues" evidence="9">
    <location>
        <begin position="963"/>
        <end position="973"/>
    </location>
</feature>
<dbReference type="InterPro" id="IPR003822">
    <property type="entry name" value="PAH"/>
</dbReference>
<feature type="compositionally biased region" description="Gly residues" evidence="9">
    <location>
        <begin position="349"/>
        <end position="360"/>
    </location>
</feature>
<dbReference type="GO" id="GO:0010628">
    <property type="term" value="P:positive regulation of gene expression"/>
    <property type="evidence" value="ECO:0007669"/>
    <property type="project" value="UniProtKB-ARBA"/>
</dbReference>
<comment type="subcellular location">
    <subcellularLocation>
        <location evidence="1 7">Nucleus</location>
    </subcellularLocation>
</comment>
<feature type="compositionally biased region" description="Low complexity" evidence="9">
    <location>
        <begin position="1407"/>
        <end position="1433"/>
    </location>
</feature>
<dbReference type="PANTHER" id="PTHR12346">
    <property type="entry name" value="SIN3B-RELATED"/>
    <property type="match status" value="1"/>
</dbReference>
<evidence type="ECO:0000256" key="5">
    <source>
        <dbReference type="ARBA" id="ARBA00023163"/>
    </source>
</evidence>
<dbReference type="InterPro" id="IPR031693">
    <property type="entry name" value="Sin3_C"/>
</dbReference>
<dbReference type="GO" id="GO:0003714">
    <property type="term" value="F:transcription corepressor activity"/>
    <property type="evidence" value="ECO:0007669"/>
    <property type="project" value="InterPro"/>
</dbReference>
<keyword evidence="6 7" id="KW-0539">Nucleus</keyword>
<evidence type="ECO:0000259" key="10">
    <source>
        <dbReference type="SMART" id="SM00761"/>
    </source>
</evidence>
<dbReference type="GO" id="GO:0033698">
    <property type="term" value="C:Rpd3L complex"/>
    <property type="evidence" value="ECO:0007669"/>
    <property type="project" value="UniProtKB-ARBA"/>
</dbReference>
<feature type="region of interest" description="Disordered" evidence="9">
    <location>
        <begin position="473"/>
        <end position="529"/>
    </location>
</feature>
<evidence type="ECO:0000256" key="8">
    <source>
        <dbReference type="SAM" id="Coils"/>
    </source>
</evidence>
<feature type="compositionally biased region" description="Pro residues" evidence="9">
    <location>
        <begin position="120"/>
        <end position="131"/>
    </location>
</feature>
<evidence type="ECO:0000256" key="2">
    <source>
        <dbReference type="ARBA" id="ARBA00022491"/>
    </source>
</evidence>